<evidence type="ECO:0000313" key="3">
    <source>
        <dbReference type="EMBL" id="RFU32807.1"/>
    </source>
</evidence>
<protein>
    <recommendedName>
        <fullName evidence="2">Amidase domain-containing protein</fullName>
    </recommendedName>
</protein>
<feature type="non-terminal residue" evidence="3">
    <location>
        <position position="1"/>
    </location>
</feature>
<dbReference type="STRING" id="5539.A0A3E2HHF8"/>
<dbReference type="Gene3D" id="3.90.1300.10">
    <property type="entry name" value="Amidase signature (AS) domain"/>
    <property type="match status" value="1"/>
</dbReference>
<dbReference type="PANTHER" id="PTHR42678:SF34">
    <property type="entry name" value="OS04G0183300 PROTEIN"/>
    <property type="match status" value="1"/>
</dbReference>
<feature type="signal peptide" evidence="1">
    <location>
        <begin position="1"/>
        <end position="21"/>
    </location>
</feature>
<evidence type="ECO:0000256" key="1">
    <source>
        <dbReference type="SAM" id="SignalP"/>
    </source>
</evidence>
<accession>A0A3E2HHF8</accession>
<evidence type="ECO:0000313" key="4">
    <source>
        <dbReference type="Proteomes" id="UP000258309"/>
    </source>
</evidence>
<feature type="domain" description="Amidase" evidence="2">
    <location>
        <begin position="66"/>
        <end position="486"/>
    </location>
</feature>
<dbReference type="EMBL" id="NCSJ02000048">
    <property type="protein sequence ID" value="RFU32807.1"/>
    <property type="molecule type" value="Genomic_DNA"/>
</dbReference>
<gene>
    <name evidence="3" type="ORF">B7463_g3586</name>
</gene>
<dbReference type="InterPro" id="IPR036928">
    <property type="entry name" value="AS_sf"/>
</dbReference>
<dbReference type="Pfam" id="PF01425">
    <property type="entry name" value="Amidase"/>
    <property type="match status" value="1"/>
</dbReference>
<keyword evidence="1" id="KW-0732">Signal</keyword>
<dbReference type="AlphaFoldDB" id="A0A3E2HHF8"/>
<dbReference type="InterPro" id="IPR023631">
    <property type="entry name" value="Amidase_dom"/>
</dbReference>
<feature type="non-terminal residue" evidence="3">
    <location>
        <position position="551"/>
    </location>
</feature>
<keyword evidence="4" id="KW-1185">Reference proteome</keyword>
<organism evidence="3 4">
    <name type="scientific">Scytalidium lignicola</name>
    <name type="common">Hyphomycete</name>
    <dbReference type="NCBI Taxonomy" id="5539"/>
    <lineage>
        <taxon>Eukaryota</taxon>
        <taxon>Fungi</taxon>
        <taxon>Dikarya</taxon>
        <taxon>Ascomycota</taxon>
        <taxon>Pezizomycotina</taxon>
        <taxon>Leotiomycetes</taxon>
        <taxon>Leotiomycetes incertae sedis</taxon>
        <taxon>Scytalidium</taxon>
    </lineage>
</organism>
<dbReference type="OMA" id="PISHTMD"/>
<comment type="caution">
    <text evidence="3">The sequence shown here is derived from an EMBL/GenBank/DDBJ whole genome shotgun (WGS) entry which is preliminary data.</text>
</comment>
<dbReference type="PANTHER" id="PTHR42678">
    <property type="entry name" value="AMIDASE"/>
    <property type="match status" value="1"/>
</dbReference>
<name>A0A3E2HHF8_SCYLI</name>
<evidence type="ECO:0000259" key="2">
    <source>
        <dbReference type="Pfam" id="PF01425"/>
    </source>
</evidence>
<dbReference type="Proteomes" id="UP000258309">
    <property type="component" value="Unassembled WGS sequence"/>
</dbReference>
<sequence>MHSTFILNLAVIAVSVATVGAQNVIYSDRGSTIQYPVSINGIHLLSATAEDLTHALANNTITTLQLVDAYISRLEANDHQGLNLRSVIEIAPTARELARQLDAERSNGTLRSELHGVPIVVKDNYNTDPGLGMNTTAGSYSLLGQTVKGDAFVVSRLRAAGLLILGKANLDEFAGERGIKPNTSGWSPRGGQTQAAYVFGGFAAGGDPLGSSSGSAVSVSAGFAALSLGTDTEGSISGPSSRAALFGLRPSVGLTSRTGVVPVSSSQDTTGPMGKSTWDIAAALGIMAADDPEDEYSAAAIPFRHTNYTQFLKKDGFKGLRIGIPRNPFWNATFDTFTGFRSDLIPKMEASLVKMEAFGATIIDPIEFPDPDAYSYGFPGGANRTNNGTIRIQYDVRNDMAQYLQTQLVNSSLRTLEDVINENDKNAALEFPEGRCCQATFVAANELGDKATSAEYWLAKYAMDQLYINGIAATMRQHNLDLLLIAGTSGASRLGAIGRMPVGVVPVGLDDIGMPFGMMFVGKRFDEPTVLRAMYAYEKNFPPRALPPTLE</sequence>
<feature type="chain" id="PRO_5017545780" description="Amidase domain-containing protein" evidence="1">
    <location>
        <begin position="22"/>
        <end position="551"/>
    </location>
</feature>
<proteinExistence type="predicted"/>
<reference evidence="3 4" key="1">
    <citation type="submission" date="2018-05" db="EMBL/GenBank/DDBJ databases">
        <title>Draft genome sequence of Scytalidium lignicola DSM 105466, a ubiquitous saprotrophic fungus.</title>
        <authorList>
            <person name="Buettner E."/>
            <person name="Gebauer A.M."/>
            <person name="Hofrichter M."/>
            <person name="Liers C."/>
            <person name="Kellner H."/>
        </authorList>
    </citation>
    <scope>NUCLEOTIDE SEQUENCE [LARGE SCALE GENOMIC DNA]</scope>
    <source>
        <strain evidence="3 4">DSM 105466</strain>
    </source>
</reference>
<dbReference type="OrthoDB" id="566138at2759"/>
<dbReference type="SUPFAM" id="SSF75304">
    <property type="entry name" value="Amidase signature (AS) enzymes"/>
    <property type="match status" value="1"/>
</dbReference>